<dbReference type="GO" id="GO:0005840">
    <property type="term" value="C:ribosome"/>
    <property type="evidence" value="ECO:0007669"/>
    <property type="project" value="UniProtKB-KW"/>
</dbReference>
<accession>A0A2H0UIK2</accession>
<dbReference type="GO" id="GO:0019843">
    <property type="term" value="F:rRNA binding"/>
    <property type="evidence" value="ECO:0007669"/>
    <property type="project" value="UniProtKB-UniRule"/>
</dbReference>
<dbReference type="GO" id="GO:1990904">
    <property type="term" value="C:ribonucleoprotein complex"/>
    <property type="evidence" value="ECO:0007669"/>
    <property type="project" value="UniProtKB-KW"/>
</dbReference>
<proteinExistence type="inferred from homology"/>
<comment type="function">
    <text evidence="5">Located on the platform of the 30S subunit, it bridges several disparate RNA helices of the 16S rRNA. Forms part of the Shine-Dalgarno cleft in the 70S ribosome.</text>
</comment>
<evidence type="ECO:0000313" key="8">
    <source>
        <dbReference type="Proteomes" id="UP000229315"/>
    </source>
</evidence>
<dbReference type="Pfam" id="PF00411">
    <property type="entry name" value="Ribosomal_S11"/>
    <property type="match status" value="1"/>
</dbReference>
<dbReference type="InterPro" id="IPR001971">
    <property type="entry name" value="Ribosomal_uS11"/>
</dbReference>
<dbReference type="Gene3D" id="3.30.420.80">
    <property type="entry name" value="Ribosomal protein S11"/>
    <property type="match status" value="1"/>
</dbReference>
<evidence type="ECO:0000256" key="6">
    <source>
        <dbReference type="RuleBase" id="RU003629"/>
    </source>
</evidence>
<dbReference type="NCBIfam" id="NF003698">
    <property type="entry name" value="PRK05309.1"/>
    <property type="match status" value="1"/>
</dbReference>
<evidence type="ECO:0000256" key="1">
    <source>
        <dbReference type="ARBA" id="ARBA00006194"/>
    </source>
</evidence>
<evidence type="ECO:0000256" key="4">
    <source>
        <dbReference type="ARBA" id="ARBA00035160"/>
    </source>
</evidence>
<keyword evidence="5" id="KW-0699">rRNA-binding</keyword>
<dbReference type="GO" id="GO:0003735">
    <property type="term" value="F:structural constituent of ribosome"/>
    <property type="evidence" value="ECO:0007669"/>
    <property type="project" value="InterPro"/>
</dbReference>
<organism evidence="7 8">
    <name type="scientific">Candidatus Kaiserbacteria bacterium CG10_big_fil_rev_8_21_14_0_10_45_20</name>
    <dbReference type="NCBI Taxonomy" id="1974607"/>
    <lineage>
        <taxon>Bacteria</taxon>
        <taxon>Candidatus Kaiseribacteriota</taxon>
    </lineage>
</organism>
<dbReference type="SUPFAM" id="SSF53137">
    <property type="entry name" value="Translational machinery components"/>
    <property type="match status" value="1"/>
</dbReference>
<comment type="caution">
    <text evidence="7">The sequence shown here is derived from an EMBL/GenBank/DDBJ whole genome shotgun (WGS) entry which is preliminary data.</text>
</comment>
<dbReference type="EMBL" id="PFBH01000001">
    <property type="protein sequence ID" value="PIR85526.1"/>
    <property type="molecule type" value="Genomic_DNA"/>
</dbReference>
<dbReference type="PANTHER" id="PTHR11759">
    <property type="entry name" value="40S RIBOSOMAL PROTEIN S14/30S RIBOSOMAL PROTEIN S11"/>
    <property type="match status" value="1"/>
</dbReference>
<protein>
    <recommendedName>
        <fullName evidence="4 5">Small ribosomal subunit protein uS11</fullName>
    </recommendedName>
</protein>
<reference evidence="8" key="1">
    <citation type="submission" date="2017-09" db="EMBL/GenBank/DDBJ databases">
        <title>Depth-based differentiation of microbial function through sediment-hosted aquifers and enrichment of novel symbionts in the deep terrestrial subsurface.</title>
        <authorList>
            <person name="Probst A.J."/>
            <person name="Ladd B."/>
            <person name="Jarett J.K."/>
            <person name="Geller-Mcgrath D.E."/>
            <person name="Sieber C.M.K."/>
            <person name="Emerson J.B."/>
            <person name="Anantharaman K."/>
            <person name="Thomas B.C."/>
            <person name="Malmstrom R."/>
            <person name="Stieglmeier M."/>
            <person name="Klingl A."/>
            <person name="Woyke T."/>
            <person name="Ryan C.M."/>
            <person name="Banfield J.F."/>
        </authorList>
    </citation>
    <scope>NUCLEOTIDE SEQUENCE [LARGE SCALE GENOMIC DNA]</scope>
</reference>
<evidence type="ECO:0000256" key="5">
    <source>
        <dbReference type="HAMAP-Rule" id="MF_01310"/>
    </source>
</evidence>
<dbReference type="GO" id="GO:0006412">
    <property type="term" value="P:translation"/>
    <property type="evidence" value="ECO:0007669"/>
    <property type="project" value="UniProtKB-UniRule"/>
</dbReference>
<keyword evidence="3 5" id="KW-0687">Ribonucleoprotein</keyword>
<dbReference type="InterPro" id="IPR018102">
    <property type="entry name" value="Ribosomal_uS11_CS"/>
</dbReference>
<evidence type="ECO:0000256" key="3">
    <source>
        <dbReference type="ARBA" id="ARBA00023274"/>
    </source>
</evidence>
<dbReference type="AlphaFoldDB" id="A0A2H0UIK2"/>
<sequence>MSGGGADQGKRSRALSKIPKARLEKAILRVESTFNNTRVSLTDKSGGILMWSSSGSLGFAGARKGTPFAAAKVGEVIGEKAVTIGVKEADVFIKGVGPGRESALRAFAGKGIQINAINDVTPIPHNGPRAPKPRRV</sequence>
<dbReference type="HAMAP" id="MF_01310">
    <property type="entry name" value="Ribosomal_uS11"/>
    <property type="match status" value="1"/>
</dbReference>
<keyword evidence="2 5" id="KW-0689">Ribosomal protein</keyword>
<comment type="subunit">
    <text evidence="5">Part of the 30S ribosomal subunit. Interacts with proteins S7 and S18. Binds to IF-3.</text>
</comment>
<gene>
    <name evidence="5" type="primary">rpsK</name>
    <name evidence="7" type="ORF">COU15_00315</name>
</gene>
<dbReference type="InterPro" id="IPR036967">
    <property type="entry name" value="Ribosomal_uS11_sf"/>
</dbReference>
<dbReference type="Proteomes" id="UP000229315">
    <property type="component" value="Unassembled WGS sequence"/>
</dbReference>
<comment type="similarity">
    <text evidence="1 5 6">Belongs to the universal ribosomal protein uS11 family.</text>
</comment>
<dbReference type="PROSITE" id="PS00054">
    <property type="entry name" value="RIBOSOMAL_S11"/>
    <property type="match status" value="1"/>
</dbReference>
<dbReference type="PIRSF" id="PIRSF002131">
    <property type="entry name" value="Ribosomal_S11"/>
    <property type="match status" value="1"/>
</dbReference>
<keyword evidence="5" id="KW-0694">RNA-binding</keyword>
<evidence type="ECO:0000256" key="2">
    <source>
        <dbReference type="ARBA" id="ARBA00022980"/>
    </source>
</evidence>
<name>A0A2H0UIK2_9BACT</name>
<evidence type="ECO:0000313" key="7">
    <source>
        <dbReference type="EMBL" id="PIR85526.1"/>
    </source>
</evidence>